<reference evidence="8" key="1">
    <citation type="submission" date="2020-08" db="EMBL/GenBank/DDBJ databases">
        <title>Genome public.</title>
        <authorList>
            <person name="Liu C."/>
            <person name="Sun Q."/>
        </authorList>
    </citation>
    <scope>NUCLEOTIDE SEQUENCE</scope>
    <source>
        <strain evidence="8">NSJ-31</strain>
    </source>
</reference>
<dbReference type="Gene3D" id="2.60.120.260">
    <property type="entry name" value="Galactose-binding domain-like"/>
    <property type="match status" value="1"/>
</dbReference>
<proteinExistence type="inferred from homology"/>
<evidence type="ECO:0000256" key="3">
    <source>
        <dbReference type="ARBA" id="ARBA00023295"/>
    </source>
</evidence>
<dbReference type="SUPFAM" id="SSF49785">
    <property type="entry name" value="Galactose-binding domain-like"/>
    <property type="match status" value="1"/>
</dbReference>
<dbReference type="SMART" id="SM00758">
    <property type="entry name" value="PA14"/>
    <property type="match status" value="1"/>
</dbReference>
<dbReference type="InterPro" id="IPR051913">
    <property type="entry name" value="GH2_Domain-Containing"/>
</dbReference>
<dbReference type="Gene3D" id="1.20.1270.90">
    <property type="entry name" value="AF1782-like"/>
    <property type="match status" value="2"/>
</dbReference>
<keyword evidence="5" id="KW-0472">Membrane</keyword>
<feature type="domain" description="PA14" evidence="7">
    <location>
        <begin position="734"/>
        <end position="878"/>
    </location>
</feature>
<feature type="transmembrane region" description="Helical" evidence="5">
    <location>
        <begin position="3279"/>
        <end position="3301"/>
    </location>
</feature>
<dbReference type="Pfam" id="PF02837">
    <property type="entry name" value="Glyco_hydro_2_N"/>
    <property type="match status" value="1"/>
</dbReference>
<comment type="caution">
    <text evidence="8">The sequence shown here is derived from an EMBL/GenBank/DDBJ whole genome shotgun (WGS) entry which is preliminary data.</text>
</comment>
<dbReference type="Pfam" id="PF13385">
    <property type="entry name" value="Laminin_G_3"/>
    <property type="match status" value="3"/>
</dbReference>
<dbReference type="EMBL" id="JACRST010000006">
    <property type="protein sequence ID" value="MBC8546546.1"/>
    <property type="molecule type" value="Genomic_DNA"/>
</dbReference>
<dbReference type="SUPFAM" id="SSF49899">
    <property type="entry name" value="Concanavalin A-like lectins/glucanases"/>
    <property type="match status" value="3"/>
</dbReference>
<dbReference type="InterPro" id="IPR008979">
    <property type="entry name" value="Galactose-bd-like_sf"/>
</dbReference>
<protein>
    <submittedName>
        <fullName evidence="8">DUF1080 domain-containing protein</fullName>
    </submittedName>
</protein>
<dbReference type="SUPFAM" id="SSF49303">
    <property type="entry name" value="beta-Galactosidase/glucuronidase domain"/>
    <property type="match status" value="1"/>
</dbReference>
<keyword evidence="3" id="KW-0326">Glycosidase</keyword>
<dbReference type="GO" id="GO:0005975">
    <property type="term" value="P:carbohydrate metabolic process"/>
    <property type="evidence" value="ECO:0007669"/>
    <property type="project" value="InterPro"/>
</dbReference>
<dbReference type="SUPFAM" id="SSF51445">
    <property type="entry name" value="(Trans)glycosidases"/>
    <property type="match status" value="1"/>
</dbReference>
<dbReference type="PANTHER" id="PTHR42732:SF2">
    <property type="entry name" value="BETA-MANNOSIDASE"/>
    <property type="match status" value="1"/>
</dbReference>
<evidence type="ECO:0000256" key="4">
    <source>
        <dbReference type="SAM" id="MobiDB-lite"/>
    </source>
</evidence>
<dbReference type="Gene3D" id="2.60.40.10">
    <property type="entry name" value="Immunoglobulins"/>
    <property type="match status" value="1"/>
</dbReference>
<dbReference type="Pfam" id="PF07691">
    <property type="entry name" value="PA14"/>
    <property type="match status" value="1"/>
</dbReference>
<dbReference type="PANTHER" id="PTHR42732">
    <property type="entry name" value="BETA-GALACTOSIDASE"/>
    <property type="match status" value="1"/>
</dbReference>
<dbReference type="Gene3D" id="2.60.120.200">
    <property type="match status" value="3"/>
</dbReference>
<dbReference type="GO" id="GO:0004553">
    <property type="term" value="F:hydrolase activity, hydrolyzing O-glycosyl compounds"/>
    <property type="evidence" value="ECO:0007669"/>
    <property type="project" value="InterPro"/>
</dbReference>
<dbReference type="InterPro" id="IPR036156">
    <property type="entry name" value="Beta-gal/glucu_dom_sf"/>
</dbReference>
<sequence length="3307" mass="357391">MRRKILAWVLALAMLVSNFAGMTIAYAQDPDPSGLIASYTFDEIVDGNKIVDEVGNNDATVLQGTAGNAVAIEDGALALNNKNASDGKTLTGTAANGVSVPASVFAGCKNISIEMEVKLNAVENSGTLMSAGVITGEAPDGQSGSKDGYFCWIEQQFGRGFKAASTSKTNDRNEQLVTSEPVDVLPVGEWATATLTRDETGVTRLYINGRMTAEGPLFAGLDTVCAKDGATVEFGRNKIWPDNGMDGSIKSLKVYDYVLYDDTTPEATYGPVAYYTFDEGDLSDKSGNNYTAEQVGAKAAAFVDEAGRGKVLELNNEGKKRDTGASGISIPVDGLKGKRSATILMDAYVYGLGGSPVWLDASKGKGNTSDDQHYVVGMLEFSSNGVNSEMKSATLGQPNGIRIKSGVAFNATGKWAQLAYVQEDTMTKLYVDGVLWAQGDQGLRIGDILAVDGATLTIGMPTFWPDLSLNAKIDNVMVYDYALTREQLAVPALPVELPLEMYYTFDDVDGTTVPDKSGNSNDATLINGASVRNDDKMGGNVLALDNEGVSGSSAQGLALPNDAFKNMEDVTLVMDTYLSDSKTWTGLLAAGANRSNYMILANQGLKSVTYGLTNATMFGGADEERIAASAGTSLPVGKWARMAFTHAADGTAKLYIDGELVANGTLGTSLADLAALSGNQIRIGSNHVWPDPALDGRVDNVRVYSAVLTQDQIKSLPWNVNDDPIDEGIEFPELGAHGLRGDFYLLNSGDLSFGEYKGTYIDANIASSNMEGTIKARTGASDYVAARWTGRIAAPEDGNYTFYIYSDNGVRLWVDDELVLDWWVNQWDKEQTSKKVALKKGEPHNIKLEWFEYSGGSHVTLRWKNDQSVAKKEVPANAFYLPEGFNAPLVDSIDTSMAQLDRGQENFGGTIKLVGKNLQNVDKVEIVTYSGSSLEDPVYVDATGKTETELSFAVPTDLKAMTYKLKLVAGDITTMTDLYFAVIAAPGESDRPEHPRPDWQRDQWMSLNGWWDFTFDSKEVGKTEEWFKGDKDVYDLKINVPFPWEAPMSGIANDSYRGQVWYQRNLTLDDSWLGDGKAVFLKFGAVDAKSTVYVNGTEVGNHNGGYTPFEYDITDYVHVGDNTITVWVEDKASYGDNSYPALVGKQGHNAPCGYTHTSGIWQSVYVEGRTNTYLDYAHANPKVPENTVTFDLGVVSDKAQDVTVEYNFVGKIWDEEQGKDIENGSSFSGSQTITLAEGTNKISLNTITIENPMLWDDVTPNLYYGTLTVKSGDVVLDKVDTYFGLREVTTKKYNGRNYEYIYVNGKPTFLSGLLDQGFWPEGIYTAPSEEALKYDIKAMKDRGFNMIRKHLKVEDPIQYYWADKLGMYVWQDMPHATYMNANSAGGVAPGRVIYEDALEAMLKRDYNHPSVIAIMLFNETWGINHNGPKADDGMTTHEWMTYLYNKVKETNPGMLVEDMSACNQDHIQPTDLNTFHMYPKGYANSYNDVKYHHDNTYPGSGQNFWGDYVQDGEPWLNSEFGGVAAFDKDWDVSWCFKYQTDIQRQYEKLNGYVYTEPYDIEYERNGVLSYDRRDKIFGYDEVAYGGDMSIVDLNQPNYVGIEVDPAKKMAPGAEYSATAVAVNWSGEKFENAVMKWRFDATDIYGNYITTNIGGEFDIDYPAYTAEKKTISFTLPEQKCVGTITIWIEQDGEKIAKNFVNVIVSDNRSAASIDYIDENSVVLRTDNDDREAAGVGAVTYNYALPSGFNMDDLNSVRVIAEVSSLKNETVNHGIENSYASQTTVGSERPSDLTVSINGVEVDTVYIPDNPRDIRGTLTLLQGLNGGSSASNFGYLVNIRVPDDKVEAVKEAILNDGEITVSYAVKEDAANQNGVRMYNETTGRYAVNPTIILNPTDAVAADSVTPASGNYTAEATLTNGGSISVRGGLYTVALSNGTLSLNGEQAVVGEGEHLVAVKLFDDHIQVYADNDPVPVIDIYDYSEYTDNTVAVEGGSGLVVAPETYATSGADVVAQSDVQYVDHFNRDGSDSKNTTFETRYTLLNGGISGPSGSDSEGVWDVESGDELAVDLDWGNKAVIKDTKSADVIIEGDITIDNHKEPTNPNLGFVFRGSNFTDNCDGADGYYAGIGIQTGDNSGDVNTGDGFIEVGRMHQGWTALAKVSLGQMDYGETHRLKIVAVGPRIRVYLDDETEPRVDVYDDAYTEGSVALRGFNAIGSFDNIVVSTAPRYEADFENNNTTEWSKNGNWTLENGALAASGSATALVGNTGWTDLELVTDVELKGEDAVAGVAVRAISMKSKISGYYAVLDAANDKVQLVKASMGETAVLDEADIALGEGSYELKVRVVNNGIRVYVDGDTSPILTVYDNEYMAGQAGLVVLSGAASFDNVVVKDKFIFEDDFADGALAGWNVVSGTMSVADNTLTIARKSNGDKLWDGYATWSDYTIKAKVKLDVNTESKSNAGYVFRASDFTTGTDNLRGYVLGINSFENSPKPLEKSGLEFGDIHYGWRAIQNTYGDEFAFDPDNWYDFEVSAIGNEISVSVDGVTYYTKADEAYKYGAFGIRIFNSGIQVQNLQVIPAGEEIGEPKYDVAVTENTNAKIETNLTRAKAGETVFVYISEIADGKYFESLAVTGADNTPIETAQVTEGIPEGTLCYTFTMPEQAVNVVVALGGEADAYAVNVAEVTGATVTADKAEAAEGETVTVTIADIEEGKEFESIEVATAEGTVEVTEVTAGAEYTFVMPAEAVTVTVTLKDTGDVPSDVDKSYLEALIAAVDGVYEEERFTADSWAAFDEALTAAKDVVADDAATQEDVFNAYLDLVMARDGLTYAPDKSVLELAVDLANALLDDENIELDEESIAALEDAIAAAEEVLADDAATQEDVDAAYADVMYAIVNSVEKAQITMEMLIDLIKEAEGLGNEYTASSLVEFNEALKAAKDVVAKGEEALQDEIDKAYLDLLVSMGKLVPLANFNNLNEAYNFAESLEGKCDLSSVEDLMAQVKEILDAKDTPFTEQTTVEDLAKDLTIAVSKLRLQQAIAAGQNLLDSIDEADYTAESVAELKAALEAAKYLDEEGIYEKEIVVAAADRLEAAMELDEVKPVDPPKPSKPSSSKGGSTSQVADSDYWAEVIEKINATEKGGKVNAKLDEGAMVPATVIDALKNKGVTVVFEIDGKDYAVNGAGELKGYSAAAVYYTSDEIKAMAGGAPAAVAPTTPAANSNPETGGEVPAAVAPVAPEATIPVEPVVPEAPAVIEPVLPAAPEAPAAQAEAPVETAEAGMPAWAIVAIVIAAAAVIGGAALIVVRRKHEN</sequence>
<accession>A0A926I4S4</accession>
<gene>
    <name evidence="8" type="ORF">H8711_06310</name>
</gene>
<dbReference type="PROSITE" id="PS51820">
    <property type="entry name" value="PA14"/>
    <property type="match status" value="1"/>
</dbReference>
<keyword evidence="2" id="KW-0378">Hydrolase</keyword>
<evidence type="ECO:0000313" key="9">
    <source>
        <dbReference type="Proteomes" id="UP000653127"/>
    </source>
</evidence>
<comment type="similarity">
    <text evidence="1">Belongs to the glycosyl hydrolase 2 family.</text>
</comment>
<dbReference type="InterPro" id="IPR017853">
    <property type="entry name" value="GH"/>
</dbReference>
<keyword evidence="5" id="KW-0812">Transmembrane</keyword>
<evidence type="ECO:0000259" key="7">
    <source>
        <dbReference type="PROSITE" id="PS51820"/>
    </source>
</evidence>
<evidence type="ECO:0000256" key="5">
    <source>
        <dbReference type="SAM" id="Phobius"/>
    </source>
</evidence>
<organism evidence="8 9">
    <name type="scientific">Ligaoa zhengdingensis</name>
    <dbReference type="NCBI Taxonomy" id="2763658"/>
    <lineage>
        <taxon>Bacteria</taxon>
        <taxon>Bacillati</taxon>
        <taxon>Bacillota</taxon>
        <taxon>Clostridia</taxon>
        <taxon>Eubacteriales</taxon>
        <taxon>Oscillospiraceae</taxon>
        <taxon>Ligaoa</taxon>
    </lineage>
</organism>
<dbReference type="Gene3D" id="3.20.20.80">
    <property type="entry name" value="Glycosidases"/>
    <property type="match status" value="1"/>
</dbReference>
<dbReference type="Pfam" id="PF06439">
    <property type="entry name" value="3keto-disac_hyd"/>
    <property type="match status" value="1"/>
</dbReference>
<feature type="region of interest" description="Disordered" evidence="4">
    <location>
        <begin position="3093"/>
        <end position="3118"/>
    </location>
</feature>
<dbReference type="InterPro" id="IPR013783">
    <property type="entry name" value="Ig-like_fold"/>
</dbReference>
<dbReference type="InterPro" id="IPR011658">
    <property type="entry name" value="PA14_dom"/>
</dbReference>
<evidence type="ECO:0000313" key="8">
    <source>
        <dbReference type="EMBL" id="MBC8546546.1"/>
    </source>
</evidence>
<keyword evidence="5" id="KW-1133">Transmembrane helix</keyword>
<dbReference type="InterPro" id="IPR010496">
    <property type="entry name" value="AL/BT2_dom"/>
</dbReference>
<evidence type="ECO:0000256" key="2">
    <source>
        <dbReference type="ARBA" id="ARBA00022801"/>
    </source>
</evidence>
<dbReference type="Pfam" id="PF00703">
    <property type="entry name" value="Glyco_hydro_2"/>
    <property type="match status" value="1"/>
</dbReference>
<name>A0A926I4S4_9FIRM</name>
<dbReference type="RefSeq" id="WP_249282622.1">
    <property type="nucleotide sequence ID" value="NZ_JACRST010000006.1"/>
</dbReference>
<dbReference type="Gene3D" id="3.90.182.10">
    <property type="entry name" value="Toxin - Anthrax Protective Antigen,domain 1"/>
    <property type="match status" value="1"/>
</dbReference>
<dbReference type="Proteomes" id="UP000653127">
    <property type="component" value="Unassembled WGS sequence"/>
</dbReference>
<keyword evidence="6" id="KW-0732">Signal</keyword>
<dbReference type="Gene3D" id="2.60.120.560">
    <property type="entry name" value="Exo-inulinase, domain 1"/>
    <property type="match status" value="3"/>
</dbReference>
<dbReference type="InterPro" id="IPR006102">
    <property type="entry name" value="Ig-like_GH2"/>
</dbReference>
<evidence type="ECO:0000256" key="6">
    <source>
        <dbReference type="SAM" id="SignalP"/>
    </source>
</evidence>
<feature type="signal peptide" evidence="6">
    <location>
        <begin position="1"/>
        <end position="27"/>
    </location>
</feature>
<keyword evidence="9" id="KW-1185">Reference proteome</keyword>
<dbReference type="InterPro" id="IPR006103">
    <property type="entry name" value="Glyco_hydro_2_cat"/>
</dbReference>
<dbReference type="InterPro" id="IPR037524">
    <property type="entry name" value="PA14/GLEYA"/>
</dbReference>
<dbReference type="Pfam" id="PF07554">
    <property type="entry name" value="FIVAR"/>
    <property type="match status" value="3"/>
</dbReference>
<dbReference type="Gene3D" id="1.20.1270.70">
    <property type="entry name" value="Designed single chain three-helix bundle"/>
    <property type="match status" value="2"/>
</dbReference>
<dbReference type="InterPro" id="IPR006104">
    <property type="entry name" value="Glyco_hydro_2_N"/>
</dbReference>
<dbReference type="SUPFAM" id="SSF56988">
    <property type="entry name" value="Anthrax protective antigen"/>
    <property type="match status" value="1"/>
</dbReference>
<dbReference type="InterPro" id="IPR013320">
    <property type="entry name" value="ConA-like_dom_sf"/>
</dbReference>
<dbReference type="Pfam" id="PF02836">
    <property type="entry name" value="Glyco_hydro_2_C"/>
    <property type="match status" value="1"/>
</dbReference>
<feature type="chain" id="PRO_5037380105" evidence="6">
    <location>
        <begin position="28"/>
        <end position="3307"/>
    </location>
</feature>
<evidence type="ECO:0000256" key="1">
    <source>
        <dbReference type="ARBA" id="ARBA00007401"/>
    </source>
</evidence>